<dbReference type="SMART" id="SM00347">
    <property type="entry name" value="HTH_MARR"/>
    <property type="match status" value="1"/>
</dbReference>
<dbReference type="InterPro" id="IPR036390">
    <property type="entry name" value="WH_DNA-bd_sf"/>
</dbReference>
<dbReference type="InterPro" id="IPR036388">
    <property type="entry name" value="WH-like_DNA-bd_sf"/>
</dbReference>
<dbReference type="PANTHER" id="PTHR33164:SF99">
    <property type="entry name" value="MARR FAMILY REGULATORY PROTEIN"/>
    <property type="match status" value="1"/>
</dbReference>
<protein>
    <submittedName>
        <fullName evidence="2">MarR family transcriptional regulator</fullName>
    </submittedName>
</protein>
<evidence type="ECO:0000259" key="1">
    <source>
        <dbReference type="PROSITE" id="PS50995"/>
    </source>
</evidence>
<proteinExistence type="predicted"/>
<dbReference type="InterPro" id="IPR000835">
    <property type="entry name" value="HTH_MarR-typ"/>
</dbReference>
<evidence type="ECO:0000313" key="2">
    <source>
        <dbReference type="EMBL" id="EJZ09233.1"/>
    </source>
</evidence>
<feature type="domain" description="HTH marR-type" evidence="1">
    <location>
        <begin position="1"/>
        <end position="119"/>
    </location>
</feature>
<sequence>MNRSLNDQHGLTLNDVRLLDMLAKSPTGAARMGDVAEALMSLPSRVTRQIHRLEVQGLVSRGASPDDGRGVLASITPEGRESLSGAMKTYGAAVRMHFLDRLSRPQVTAMGENCRRISVGLKNGGPSAKIGRV</sequence>
<dbReference type="Gene3D" id="1.10.10.10">
    <property type="entry name" value="Winged helix-like DNA-binding domain superfamily/Winged helix DNA-binding domain"/>
    <property type="match status" value="1"/>
</dbReference>
<dbReference type="AlphaFoldDB" id="K0V2Y9"/>
<dbReference type="GO" id="GO:0006950">
    <property type="term" value="P:response to stress"/>
    <property type="evidence" value="ECO:0007669"/>
    <property type="project" value="TreeGrafter"/>
</dbReference>
<dbReference type="PANTHER" id="PTHR33164">
    <property type="entry name" value="TRANSCRIPTIONAL REGULATOR, MARR FAMILY"/>
    <property type="match status" value="1"/>
</dbReference>
<dbReference type="eggNOG" id="COG1846">
    <property type="taxonomic scope" value="Bacteria"/>
</dbReference>
<dbReference type="InterPro" id="IPR039422">
    <property type="entry name" value="MarR/SlyA-like"/>
</dbReference>
<dbReference type="PROSITE" id="PS50995">
    <property type="entry name" value="HTH_MARR_2"/>
    <property type="match status" value="1"/>
</dbReference>
<dbReference type="EMBL" id="ALQA01000023">
    <property type="protein sequence ID" value="EJZ09233.1"/>
    <property type="molecule type" value="Genomic_DNA"/>
</dbReference>
<dbReference type="Pfam" id="PF12802">
    <property type="entry name" value="MarR_2"/>
    <property type="match status" value="1"/>
</dbReference>
<gene>
    <name evidence="2" type="ORF">MVAC_12658</name>
</gene>
<accession>K0V2Y9</accession>
<dbReference type="GO" id="GO:0003700">
    <property type="term" value="F:DNA-binding transcription factor activity"/>
    <property type="evidence" value="ECO:0007669"/>
    <property type="project" value="InterPro"/>
</dbReference>
<name>K0V2Y9_MYCVA</name>
<dbReference type="Proteomes" id="UP000006072">
    <property type="component" value="Unassembled WGS sequence"/>
</dbReference>
<organism evidence="2 3">
    <name type="scientific">Mycolicibacterium vaccae ATCC 25954</name>
    <dbReference type="NCBI Taxonomy" id="1194972"/>
    <lineage>
        <taxon>Bacteria</taxon>
        <taxon>Bacillati</taxon>
        <taxon>Actinomycetota</taxon>
        <taxon>Actinomycetes</taxon>
        <taxon>Mycobacteriales</taxon>
        <taxon>Mycobacteriaceae</taxon>
        <taxon>Mycolicibacterium</taxon>
    </lineage>
</organism>
<dbReference type="PATRIC" id="fig|1194972.3.peg.2532"/>
<dbReference type="HOGENOM" id="CLU_083287_2_3_11"/>
<evidence type="ECO:0000313" key="3">
    <source>
        <dbReference type="Proteomes" id="UP000006072"/>
    </source>
</evidence>
<reference evidence="2 3" key="1">
    <citation type="journal article" date="2012" name="J. Bacteriol.">
        <title>Complete Genome Sequence of Mycobacterium vaccae Type Strain ATCC 25954.</title>
        <authorList>
            <person name="Ho Y.S."/>
            <person name="Adroub S.A."/>
            <person name="Abadi M."/>
            <person name="Al Alwan B."/>
            <person name="Alkhateeb R."/>
            <person name="Gao G."/>
            <person name="Ragab A."/>
            <person name="Ali S."/>
            <person name="van Soolingen D."/>
            <person name="Bitter W."/>
            <person name="Pain A."/>
            <person name="Abdallah A.M."/>
        </authorList>
    </citation>
    <scope>NUCLEOTIDE SEQUENCE [LARGE SCALE GENOMIC DNA]</scope>
    <source>
        <strain evidence="2 3">ATCC 25954</strain>
    </source>
</reference>
<comment type="caution">
    <text evidence="2">The sequence shown here is derived from an EMBL/GenBank/DDBJ whole genome shotgun (WGS) entry which is preliminary data.</text>
</comment>
<dbReference type="SUPFAM" id="SSF46785">
    <property type="entry name" value="Winged helix' DNA-binding domain"/>
    <property type="match status" value="1"/>
</dbReference>
<keyword evidence="3" id="KW-1185">Reference proteome</keyword>